<evidence type="ECO:0000313" key="13">
    <source>
        <dbReference type="Proteomes" id="UP000681075"/>
    </source>
</evidence>
<evidence type="ECO:0000256" key="10">
    <source>
        <dbReference type="ARBA" id="ARBA00093448"/>
    </source>
</evidence>
<comment type="similarity">
    <text evidence="10">Belongs to the peptidase M15 family.</text>
</comment>
<keyword evidence="7" id="KW-0862">Zinc</keyword>
<dbReference type="SUPFAM" id="SSF55166">
    <property type="entry name" value="Hedgehog/DD-peptidase"/>
    <property type="match status" value="1"/>
</dbReference>
<dbReference type="InterPro" id="IPR006311">
    <property type="entry name" value="TAT_signal"/>
</dbReference>
<evidence type="ECO:0000313" key="12">
    <source>
        <dbReference type="EMBL" id="GIL38660.1"/>
    </source>
</evidence>
<evidence type="ECO:0000256" key="2">
    <source>
        <dbReference type="ARBA" id="ARBA00004776"/>
    </source>
</evidence>
<protein>
    <recommendedName>
        <fullName evidence="11">Murein endopeptidase K</fullName>
    </recommendedName>
</protein>
<dbReference type="InterPro" id="IPR010275">
    <property type="entry name" value="MepK"/>
</dbReference>
<organism evidence="12 13">
    <name type="scientific">Roseiterribacter gracilis</name>
    <dbReference type="NCBI Taxonomy" id="2812848"/>
    <lineage>
        <taxon>Bacteria</taxon>
        <taxon>Pseudomonadati</taxon>
        <taxon>Pseudomonadota</taxon>
        <taxon>Alphaproteobacteria</taxon>
        <taxon>Rhodospirillales</taxon>
        <taxon>Roseiterribacteraceae</taxon>
        <taxon>Roseiterribacter</taxon>
    </lineage>
</organism>
<keyword evidence="3" id="KW-0645">Protease</keyword>
<dbReference type="PANTHER" id="PTHR37425">
    <property type="match status" value="1"/>
</dbReference>
<evidence type="ECO:0000256" key="9">
    <source>
        <dbReference type="ARBA" id="ARBA00023316"/>
    </source>
</evidence>
<evidence type="ECO:0000256" key="6">
    <source>
        <dbReference type="ARBA" id="ARBA00022801"/>
    </source>
</evidence>
<comment type="caution">
    <text evidence="12">The sequence shown here is derived from an EMBL/GenBank/DDBJ whole genome shotgun (WGS) entry which is preliminary data.</text>
</comment>
<evidence type="ECO:0000256" key="8">
    <source>
        <dbReference type="ARBA" id="ARBA00023049"/>
    </source>
</evidence>
<dbReference type="Pfam" id="PF05951">
    <property type="entry name" value="Peptidase_M15_2"/>
    <property type="match status" value="1"/>
</dbReference>
<dbReference type="GO" id="GO:0006508">
    <property type="term" value="P:proteolysis"/>
    <property type="evidence" value="ECO:0007669"/>
    <property type="project" value="UniProtKB-KW"/>
</dbReference>
<dbReference type="PROSITE" id="PS51318">
    <property type="entry name" value="TAT"/>
    <property type="match status" value="1"/>
</dbReference>
<keyword evidence="4" id="KW-0479">Metal-binding</keyword>
<dbReference type="InterPro" id="IPR009045">
    <property type="entry name" value="Zn_M74/Hedgehog-like"/>
</dbReference>
<keyword evidence="9" id="KW-0961">Cell wall biogenesis/degradation</keyword>
<evidence type="ECO:0000256" key="11">
    <source>
        <dbReference type="ARBA" id="ARBA00093666"/>
    </source>
</evidence>
<accession>A0A8S8XBM6</accession>
<keyword evidence="8" id="KW-0482">Metalloprotease</keyword>
<dbReference type="GO" id="GO:0071555">
    <property type="term" value="P:cell wall organization"/>
    <property type="evidence" value="ECO:0007669"/>
    <property type="project" value="UniProtKB-KW"/>
</dbReference>
<evidence type="ECO:0000256" key="7">
    <source>
        <dbReference type="ARBA" id="ARBA00022833"/>
    </source>
</evidence>
<dbReference type="RefSeq" id="WP_420241710.1">
    <property type="nucleotide sequence ID" value="NZ_BOPV01000001.1"/>
</dbReference>
<dbReference type="Proteomes" id="UP000681075">
    <property type="component" value="Unassembled WGS sequence"/>
</dbReference>
<reference evidence="12" key="1">
    <citation type="submission" date="2021-02" db="EMBL/GenBank/DDBJ databases">
        <title>Genome sequence of Rhodospirillales sp. strain TMPK1 isolated from soil.</title>
        <authorList>
            <person name="Nakai R."/>
            <person name="Kusada H."/>
            <person name="Tamaki H."/>
        </authorList>
    </citation>
    <scope>NUCLEOTIDE SEQUENCE</scope>
    <source>
        <strain evidence="12">TMPK1</strain>
    </source>
</reference>
<proteinExistence type="inferred from homology"/>
<name>A0A8S8XBM6_9PROT</name>
<dbReference type="PANTHER" id="PTHR37425:SF1">
    <property type="entry name" value="OUTER MEMBRANE PROTEIN"/>
    <property type="match status" value="1"/>
</dbReference>
<evidence type="ECO:0000256" key="4">
    <source>
        <dbReference type="ARBA" id="ARBA00022723"/>
    </source>
</evidence>
<keyword evidence="5" id="KW-0732">Signal</keyword>
<dbReference type="GO" id="GO:0046872">
    <property type="term" value="F:metal ion binding"/>
    <property type="evidence" value="ECO:0007669"/>
    <property type="project" value="UniProtKB-KW"/>
</dbReference>
<comment type="pathway">
    <text evidence="2">Cell wall biogenesis; cell wall polysaccharide biosynthesis.</text>
</comment>
<comment type="cofactor">
    <cofactor evidence="1">
        <name>Zn(2+)</name>
        <dbReference type="ChEBI" id="CHEBI:29105"/>
    </cofactor>
</comment>
<gene>
    <name evidence="12" type="ORF">TMPK1_08970</name>
</gene>
<dbReference type="CDD" id="cd14844">
    <property type="entry name" value="Zn-DD-carboxypeptidase_like"/>
    <property type="match status" value="1"/>
</dbReference>
<sequence>MGDATPGGISRRRLLLGGACVIAGAALTPIEAFAAPRAIGGRELSFLNLHTGEKLTAEYAHGGKYVPSALRAIEKLLRDHRSGDVHRIDPHLLDQIHALRKRIGTKTPFHVISGYRSPMTNALLCEASSAVAVNSFHCKGQAIDVRMPGVPLNRLRKAALSMKAGGVGYYPDDNFVHVDTGPVRRW</sequence>
<evidence type="ECO:0000256" key="3">
    <source>
        <dbReference type="ARBA" id="ARBA00022670"/>
    </source>
</evidence>
<evidence type="ECO:0000256" key="5">
    <source>
        <dbReference type="ARBA" id="ARBA00022729"/>
    </source>
</evidence>
<keyword evidence="6" id="KW-0378">Hydrolase</keyword>
<dbReference type="Gene3D" id="3.30.1380.10">
    <property type="match status" value="1"/>
</dbReference>
<dbReference type="EMBL" id="BOPV01000001">
    <property type="protein sequence ID" value="GIL38660.1"/>
    <property type="molecule type" value="Genomic_DNA"/>
</dbReference>
<keyword evidence="13" id="KW-1185">Reference proteome</keyword>
<dbReference type="GO" id="GO:0008237">
    <property type="term" value="F:metallopeptidase activity"/>
    <property type="evidence" value="ECO:0007669"/>
    <property type="project" value="UniProtKB-KW"/>
</dbReference>
<evidence type="ECO:0000256" key="1">
    <source>
        <dbReference type="ARBA" id="ARBA00001947"/>
    </source>
</evidence>
<dbReference type="AlphaFoldDB" id="A0A8S8XBM6"/>